<dbReference type="Pfam" id="PF24855">
    <property type="entry name" value="DUF7729"/>
    <property type="match status" value="1"/>
</dbReference>
<evidence type="ECO:0000259" key="2">
    <source>
        <dbReference type="Pfam" id="PF24855"/>
    </source>
</evidence>
<feature type="region of interest" description="Disordered" evidence="1">
    <location>
        <begin position="26"/>
        <end position="51"/>
    </location>
</feature>
<organism evidence="3 4">
    <name type="scientific">Calocera cornea HHB12733</name>
    <dbReference type="NCBI Taxonomy" id="1353952"/>
    <lineage>
        <taxon>Eukaryota</taxon>
        <taxon>Fungi</taxon>
        <taxon>Dikarya</taxon>
        <taxon>Basidiomycota</taxon>
        <taxon>Agaricomycotina</taxon>
        <taxon>Dacrymycetes</taxon>
        <taxon>Dacrymycetales</taxon>
        <taxon>Dacrymycetaceae</taxon>
        <taxon>Calocera</taxon>
    </lineage>
</organism>
<dbReference type="InParanoid" id="A0A165ITF4"/>
<name>A0A165ITF4_9BASI</name>
<keyword evidence="4" id="KW-1185">Reference proteome</keyword>
<evidence type="ECO:0000256" key="1">
    <source>
        <dbReference type="SAM" id="MobiDB-lite"/>
    </source>
</evidence>
<sequence>MGLEAEHGEHAQARRLRRAHHEELVYRQGTPTSLSNSGTSTSSSSGTSTSSNLLSGTAALAVYTAPPSVPSPALPVPTPFPAPFDISISLNVTTPSCVNFFNTFIQNVTFRACRPFGMLMSSSQQFQAAQANLTQLTAIVGGTCATDMSAAACGEVMDWHAAQIAQDGNCGADIAAQEALAVTALEGFRSYRMMRAAGCLVNAATHAYCYVEAVASLLPNDLYFWVAALGIPLPNATAPTCSACTQQLLGTYGLYANDSSLLISQTYPGAADKARQTCGEGYADYVALPSAAHGRAMWASGTLAALLAALVLAVQFV</sequence>
<evidence type="ECO:0000313" key="3">
    <source>
        <dbReference type="EMBL" id="KZT60956.1"/>
    </source>
</evidence>
<reference evidence="3 4" key="1">
    <citation type="journal article" date="2016" name="Mol. Biol. Evol.">
        <title>Comparative Genomics of Early-Diverging Mushroom-Forming Fungi Provides Insights into the Origins of Lignocellulose Decay Capabilities.</title>
        <authorList>
            <person name="Nagy L.G."/>
            <person name="Riley R."/>
            <person name="Tritt A."/>
            <person name="Adam C."/>
            <person name="Daum C."/>
            <person name="Floudas D."/>
            <person name="Sun H."/>
            <person name="Yadav J.S."/>
            <person name="Pangilinan J."/>
            <person name="Larsson K.H."/>
            <person name="Matsuura K."/>
            <person name="Barry K."/>
            <person name="Labutti K."/>
            <person name="Kuo R."/>
            <person name="Ohm R.A."/>
            <person name="Bhattacharya S.S."/>
            <person name="Shirouzu T."/>
            <person name="Yoshinaga Y."/>
            <person name="Martin F.M."/>
            <person name="Grigoriev I.V."/>
            <person name="Hibbett D.S."/>
        </authorList>
    </citation>
    <scope>NUCLEOTIDE SEQUENCE [LARGE SCALE GENOMIC DNA]</scope>
    <source>
        <strain evidence="3 4">HHB12733</strain>
    </source>
</reference>
<feature type="domain" description="DUF7729" evidence="2">
    <location>
        <begin position="79"/>
        <end position="284"/>
    </location>
</feature>
<dbReference type="PANTHER" id="PTHR39460:SF1">
    <property type="entry name" value="C6 TRANSCRIPTION FACTOR"/>
    <property type="match status" value="1"/>
</dbReference>
<dbReference type="Proteomes" id="UP000076842">
    <property type="component" value="Unassembled WGS sequence"/>
</dbReference>
<evidence type="ECO:0000313" key="4">
    <source>
        <dbReference type="Proteomes" id="UP000076842"/>
    </source>
</evidence>
<dbReference type="PANTHER" id="PTHR39460">
    <property type="entry name" value="EXPRESSED PROTEIN"/>
    <property type="match status" value="1"/>
</dbReference>
<proteinExistence type="predicted"/>
<dbReference type="OrthoDB" id="2564812at2759"/>
<accession>A0A165ITF4</accession>
<feature type="compositionally biased region" description="Low complexity" evidence="1">
    <location>
        <begin position="32"/>
        <end position="51"/>
    </location>
</feature>
<gene>
    <name evidence="3" type="ORF">CALCODRAFT_428519</name>
</gene>
<dbReference type="InterPro" id="IPR056146">
    <property type="entry name" value="DUF7729"/>
</dbReference>
<dbReference type="AlphaFoldDB" id="A0A165ITF4"/>
<dbReference type="EMBL" id="KV423927">
    <property type="protein sequence ID" value="KZT60956.1"/>
    <property type="molecule type" value="Genomic_DNA"/>
</dbReference>
<protein>
    <recommendedName>
        <fullName evidence="2">DUF7729 domain-containing protein</fullName>
    </recommendedName>
</protein>